<keyword evidence="5" id="KW-1133">Transmembrane helix</keyword>
<keyword evidence="4" id="KW-0521">NADP</keyword>
<proteinExistence type="inferred from homology"/>
<dbReference type="STRING" id="984485.A0A1E4RPJ9"/>
<evidence type="ECO:0000256" key="9">
    <source>
        <dbReference type="ARBA" id="ARBA00059620"/>
    </source>
</evidence>
<name>A0A1E4RPJ9_9ASCO</name>
<dbReference type="GO" id="GO:0016020">
    <property type="term" value="C:membrane"/>
    <property type="evidence" value="ECO:0007669"/>
    <property type="project" value="UniProtKB-SubCell"/>
</dbReference>
<evidence type="ECO:0000256" key="2">
    <source>
        <dbReference type="ARBA" id="ARBA00006484"/>
    </source>
</evidence>
<evidence type="ECO:0000256" key="13">
    <source>
        <dbReference type="SAM" id="MobiDB-lite"/>
    </source>
</evidence>
<sequence>MKNFGSHSGLYLLAPVMLVAADFVASKCSSGGSKAAGTMSSQKTNSVLMNHVYGKKIYNTTLKKSTQQLLNMTGPMSLMVLFYHLNKQYMNISQLIIGNYFQPDRDIVLITGGGSGLGKEIVSRFVARNAKVVVLDVVVPEESEQIANVHYYQCDVSDRDQVIKCQRQIVQEIGKVTILINNAGITTGKSLLHLSYEEIERTLKVNLLSSFYTIKIFLPDMLELHRGYIITIASVLGYMSPSRLSAYGASKSGLIALHESLTYELGPPSINPTGVKTLLICPGQLKTRMFRGVQTPSSLLAPELDPSYVAKNVLKAVELGRRGEIKLPFYGNILPVFRAVPWPIVEVARYYSGIDQSMKSFKDTLSKVVSKTNSKTNSTNHSPSVTDFQPCNV</sequence>
<dbReference type="CDD" id="cd05339">
    <property type="entry name" value="17beta-HSDXI-like_SDR_c"/>
    <property type="match status" value="1"/>
</dbReference>
<reference evidence="16" key="1">
    <citation type="submission" date="2016-05" db="EMBL/GenBank/DDBJ databases">
        <title>Comparative genomics of biotechnologically important yeasts.</title>
        <authorList>
            <consortium name="DOE Joint Genome Institute"/>
            <person name="Riley R."/>
            <person name="Haridas S."/>
            <person name="Wolfe K.H."/>
            <person name="Lopes M.R."/>
            <person name="Hittinger C.T."/>
            <person name="Goker M."/>
            <person name="Salamov A."/>
            <person name="Wisecaver J."/>
            <person name="Long T.M."/>
            <person name="Aerts A.L."/>
            <person name="Barry K."/>
            <person name="Choi C."/>
            <person name="Clum A."/>
            <person name="Coughlan A.Y."/>
            <person name="Deshpande S."/>
            <person name="Douglass A.P."/>
            <person name="Hanson S.J."/>
            <person name="Klenk H.-P."/>
            <person name="Labutti K."/>
            <person name="Lapidus A."/>
            <person name="Lindquist E."/>
            <person name="Lipzen A."/>
            <person name="Meier-Kolthoff J.P."/>
            <person name="Ohm R.A."/>
            <person name="Otillar R.P."/>
            <person name="Pangilinan J."/>
            <person name="Peng Y."/>
            <person name="Rokas A."/>
            <person name="Rosa C.A."/>
            <person name="Scheuner C."/>
            <person name="Sibirny A.A."/>
            <person name="Slot J.C."/>
            <person name="Stielow J.B."/>
            <person name="Sun H."/>
            <person name="Kurtzman C.P."/>
            <person name="Blackwell M."/>
            <person name="Grigoriev I.V."/>
            <person name="Jeffries T.W."/>
        </authorList>
    </citation>
    <scope>NUCLEOTIDE SEQUENCE [LARGE SCALE GENOMIC DNA]</scope>
    <source>
        <strain evidence="16">NRRL Y-1933</strain>
    </source>
</reference>
<keyword evidence="3" id="KW-0812">Transmembrane</keyword>
<organism evidence="15 16">
    <name type="scientific">Hyphopichia burtonii NRRL Y-1933</name>
    <dbReference type="NCBI Taxonomy" id="984485"/>
    <lineage>
        <taxon>Eukaryota</taxon>
        <taxon>Fungi</taxon>
        <taxon>Dikarya</taxon>
        <taxon>Ascomycota</taxon>
        <taxon>Saccharomycotina</taxon>
        <taxon>Pichiomycetes</taxon>
        <taxon>Debaryomycetaceae</taxon>
        <taxon>Hyphopichia</taxon>
    </lineage>
</organism>
<dbReference type="RefSeq" id="XP_020078213.1">
    <property type="nucleotide sequence ID" value="XM_020223487.1"/>
</dbReference>
<dbReference type="GO" id="GO:0052650">
    <property type="term" value="F:all-trans-retinol dehydrogenase (NADP+) activity"/>
    <property type="evidence" value="ECO:0007669"/>
    <property type="project" value="UniProtKB-ARBA"/>
</dbReference>
<evidence type="ECO:0000256" key="7">
    <source>
        <dbReference type="ARBA" id="ARBA00023098"/>
    </source>
</evidence>
<accession>A0A1E4RPJ9</accession>
<comment type="subcellular location">
    <subcellularLocation>
        <location evidence="1">Membrane</location>
        <topology evidence="1">Multi-pass membrane protein</topology>
    </subcellularLocation>
</comment>
<evidence type="ECO:0000256" key="14">
    <source>
        <dbReference type="SAM" id="SignalP"/>
    </source>
</evidence>
<dbReference type="GeneID" id="30998036"/>
<keyword evidence="16" id="KW-1185">Reference proteome</keyword>
<dbReference type="PRINTS" id="PR00081">
    <property type="entry name" value="GDHRDH"/>
</dbReference>
<evidence type="ECO:0000256" key="3">
    <source>
        <dbReference type="ARBA" id="ARBA00022692"/>
    </source>
</evidence>
<feature type="signal peptide" evidence="14">
    <location>
        <begin position="1"/>
        <end position="21"/>
    </location>
</feature>
<keyword evidence="7" id="KW-0443">Lipid metabolism</keyword>
<dbReference type="InterPro" id="IPR036291">
    <property type="entry name" value="NAD(P)-bd_dom_sf"/>
</dbReference>
<evidence type="ECO:0000256" key="8">
    <source>
        <dbReference type="ARBA" id="ARBA00023136"/>
    </source>
</evidence>
<dbReference type="PRINTS" id="PR00080">
    <property type="entry name" value="SDRFAMILY"/>
</dbReference>
<comment type="function">
    <text evidence="9">Catalyzes the reduction of all-trans-retinal to all-trans-retinol in the presence of NADPH.</text>
</comment>
<dbReference type="EMBL" id="KV454539">
    <property type="protein sequence ID" value="ODV69146.1"/>
    <property type="molecule type" value="Genomic_DNA"/>
</dbReference>
<protein>
    <recommendedName>
        <fullName evidence="10">Short-chain dehydrogenase/reductase 3</fullName>
    </recommendedName>
    <alternativeName>
        <fullName evidence="11">Retinal short-chain dehydrogenase/reductase 1</fullName>
    </alternativeName>
</protein>
<evidence type="ECO:0000256" key="1">
    <source>
        <dbReference type="ARBA" id="ARBA00004141"/>
    </source>
</evidence>
<dbReference type="FunFam" id="3.40.50.720:FF:000131">
    <property type="entry name" value="Short-chain dehydrogenase/reductase 3"/>
    <property type="match status" value="1"/>
</dbReference>
<keyword evidence="8" id="KW-0472">Membrane</keyword>
<evidence type="ECO:0000313" key="16">
    <source>
        <dbReference type="Proteomes" id="UP000095085"/>
    </source>
</evidence>
<dbReference type="SUPFAM" id="SSF51735">
    <property type="entry name" value="NAD(P)-binding Rossmann-fold domains"/>
    <property type="match status" value="1"/>
</dbReference>
<comment type="similarity">
    <text evidence="2 12">Belongs to the short-chain dehydrogenases/reductases (SDR) family.</text>
</comment>
<dbReference type="Gene3D" id="3.40.50.720">
    <property type="entry name" value="NAD(P)-binding Rossmann-like Domain"/>
    <property type="match status" value="1"/>
</dbReference>
<dbReference type="Proteomes" id="UP000095085">
    <property type="component" value="Unassembled WGS sequence"/>
</dbReference>
<evidence type="ECO:0000256" key="11">
    <source>
        <dbReference type="ARBA" id="ARBA00082544"/>
    </source>
</evidence>
<dbReference type="InterPro" id="IPR002347">
    <property type="entry name" value="SDR_fam"/>
</dbReference>
<gene>
    <name evidence="15" type="ORF">HYPBUDRAFT_5192</name>
</gene>
<evidence type="ECO:0000256" key="12">
    <source>
        <dbReference type="RuleBase" id="RU000363"/>
    </source>
</evidence>
<dbReference type="PANTHER" id="PTHR24322">
    <property type="entry name" value="PKSB"/>
    <property type="match status" value="1"/>
</dbReference>
<evidence type="ECO:0000256" key="4">
    <source>
        <dbReference type="ARBA" id="ARBA00022857"/>
    </source>
</evidence>
<keyword evidence="14" id="KW-0732">Signal</keyword>
<feature type="region of interest" description="Disordered" evidence="13">
    <location>
        <begin position="371"/>
        <end position="393"/>
    </location>
</feature>
<dbReference type="OrthoDB" id="10253736at2759"/>
<dbReference type="Pfam" id="PF00106">
    <property type="entry name" value="adh_short"/>
    <property type="match status" value="1"/>
</dbReference>
<dbReference type="PANTHER" id="PTHR24322:SF736">
    <property type="entry name" value="RETINOL DEHYDROGENASE 10"/>
    <property type="match status" value="1"/>
</dbReference>
<keyword evidence="6" id="KW-0560">Oxidoreductase</keyword>
<dbReference type="AlphaFoldDB" id="A0A1E4RPJ9"/>
<evidence type="ECO:0000313" key="15">
    <source>
        <dbReference type="EMBL" id="ODV69146.1"/>
    </source>
</evidence>
<evidence type="ECO:0000256" key="6">
    <source>
        <dbReference type="ARBA" id="ARBA00023002"/>
    </source>
</evidence>
<feature type="chain" id="PRO_5009162405" description="Short-chain dehydrogenase/reductase 3" evidence="14">
    <location>
        <begin position="22"/>
        <end position="393"/>
    </location>
</feature>
<evidence type="ECO:0000256" key="5">
    <source>
        <dbReference type="ARBA" id="ARBA00022989"/>
    </source>
</evidence>
<evidence type="ECO:0000256" key="10">
    <source>
        <dbReference type="ARBA" id="ARBA00068717"/>
    </source>
</evidence>